<proteinExistence type="predicted"/>
<accession>A1WKF0</accession>
<dbReference type="OrthoDB" id="5288149at2"/>
<dbReference type="EMBL" id="CP000542">
    <property type="protein sequence ID" value="ABM58107.1"/>
    <property type="molecule type" value="Genomic_DNA"/>
</dbReference>
<dbReference type="GO" id="GO:0009306">
    <property type="term" value="P:protein secretion"/>
    <property type="evidence" value="ECO:0007669"/>
    <property type="project" value="InterPro"/>
</dbReference>
<evidence type="ECO:0000256" key="5">
    <source>
        <dbReference type="SAM" id="MobiDB-lite"/>
    </source>
</evidence>
<organism evidence="7 8">
    <name type="scientific">Verminephrobacter eiseniae (strain EF01-2)</name>
    <dbReference type="NCBI Taxonomy" id="391735"/>
    <lineage>
        <taxon>Bacteria</taxon>
        <taxon>Pseudomonadati</taxon>
        <taxon>Pseudomonadota</taxon>
        <taxon>Betaproteobacteria</taxon>
        <taxon>Burkholderiales</taxon>
        <taxon>Comamonadaceae</taxon>
        <taxon>Verminephrobacter</taxon>
    </lineage>
</organism>
<feature type="compositionally biased region" description="Low complexity" evidence="5">
    <location>
        <begin position="304"/>
        <end position="316"/>
    </location>
</feature>
<gene>
    <name evidence="7" type="ordered locus">Veis_2361</name>
</gene>
<feature type="compositionally biased region" description="Low complexity" evidence="5">
    <location>
        <begin position="1196"/>
        <end position="1213"/>
    </location>
</feature>
<feature type="region of interest" description="Disordered" evidence="5">
    <location>
        <begin position="1193"/>
        <end position="1213"/>
    </location>
</feature>
<dbReference type="GO" id="GO:0005886">
    <property type="term" value="C:plasma membrane"/>
    <property type="evidence" value="ECO:0007669"/>
    <property type="project" value="InterPro"/>
</dbReference>
<dbReference type="PANTHER" id="PTHR36985">
    <property type="entry name" value="TRANSLOCATION AND ASSEMBLY MODULE SUBUNIT TAMB"/>
    <property type="match status" value="1"/>
</dbReference>
<evidence type="ECO:0000313" key="7">
    <source>
        <dbReference type="EMBL" id="ABM58107.1"/>
    </source>
</evidence>
<reference evidence="8" key="1">
    <citation type="submission" date="2006-12" db="EMBL/GenBank/DDBJ databases">
        <title>Complete sequence of chromosome 1 of Verminephrobacter eiseniae EF01-2.</title>
        <authorList>
            <person name="Copeland A."/>
            <person name="Lucas S."/>
            <person name="Lapidus A."/>
            <person name="Barry K."/>
            <person name="Detter J.C."/>
            <person name="Glavina del Rio T."/>
            <person name="Dalin E."/>
            <person name="Tice H."/>
            <person name="Pitluck S."/>
            <person name="Chertkov O."/>
            <person name="Brettin T."/>
            <person name="Bruce D."/>
            <person name="Han C."/>
            <person name="Tapia R."/>
            <person name="Gilna P."/>
            <person name="Schmutz J."/>
            <person name="Larimer F."/>
            <person name="Land M."/>
            <person name="Hauser L."/>
            <person name="Kyrpides N."/>
            <person name="Kim E."/>
            <person name="Stahl D."/>
            <person name="Richardson P."/>
        </authorList>
    </citation>
    <scope>NUCLEOTIDE SEQUENCE [LARGE SCALE GENOMIC DNA]</scope>
    <source>
        <strain evidence="8">EF01-2</strain>
    </source>
</reference>
<dbReference type="GO" id="GO:0097347">
    <property type="term" value="C:TAM protein secretion complex"/>
    <property type="evidence" value="ECO:0007669"/>
    <property type="project" value="TreeGrafter"/>
</dbReference>
<keyword evidence="8" id="KW-1185">Reference proteome</keyword>
<dbReference type="STRING" id="391735.Veis_2361"/>
<dbReference type="Proteomes" id="UP000000374">
    <property type="component" value="Chromosome"/>
</dbReference>
<evidence type="ECO:0000256" key="2">
    <source>
        <dbReference type="ARBA" id="ARBA00022692"/>
    </source>
</evidence>
<protein>
    <recommendedName>
        <fullName evidence="6">Translocation and assembly module TamB C-terminal domain-containing protein</fullName>
    </recommendedName>
</protein>
<feature type="domain" description="Translocation and assembly module TamB C-terminal" evidence="6">
    <location>
        <begin position="1094"/>
        <end position="1452"/>
    </location>
</feature>
<evidence type="ECO:0000256" key="1">
    <source>
        <dbReference type="ARBA" id="ARBA00004167"/>
    </source>
</evidence>
<comment type="subcellular location">
    <subcellularLocation>
        <location evidence="1">Membrane</location>
        <topology evidence="1">Single-pass membrane protein</topology>
    </subcellularLocation>
</comment>
<dbReference type="eggNOG" id="COG2911">
    <property type="taxonomic scope" value="Bacteria"/>
</dbReference>
<evidence type="ECO:0000259" key="6">
    <source>
        <dbReference type="Pfam" id="PF04357"/>
    </source>
</evidence>
<dbReference type="Pfam" id="PF04357">
    <property type="entry name" value="TamB"/>
    <property type="match status" value="1"/>
</dbReference>
<sequence length="1453" mass="151441">MRSATPTPRARAADSGAAAPRRPLRAPPVLRALGGLLRAGLALLLAAGVLLWHWAGSDTSLASALSQAAHYLPAGQRLESRAVSGSLRSGGRIGWLRWSSPDLALEVTELRLGWRLAPLLQRRLELSELHAARVQITPVATGAEPAPLAPPTQWLLPLQIDLPFRIDQLHWAGAPAVAARGLEGDYRFDGREHRLNIGAVELAQGRYSARATLQAQAPMALDVTLDGHVSGAARALAPDGAGLDLPPGGTPAVPGSAPTLSLGAQATLQGTLATAAAQLQLRARLRPLASAEARPARPAPPGAKPQRQTTTPATPAQAEIQATLAPWAPQPLRSASAALRAVNLAALWPQAPATQLHGRLTAGPVPGQAARWSIQAQLRNTLAGPWDRGRLPVSALQASVSYDGSRWSMPGATIEFGAGSATAQGQYLPATGALQGQAILRALRPDALHSLLAAAPLSGHVDAQMQGPTLRFDADIRAAPAASTDDSTPLRINRLSARGSWQTPSAAPTGAGLRLDGAGLRSGGASLRLEHLLLDALQARIEATDLRVAPGAQSAEGQFTLTMPGASVQAQGQIAPRNGAGELQLHWSDTERHQRWLTSLPWVGAGLQRALQDTAQIKGAAQVSARWKGGWQTLAQQLQAASAGTALPGSQPTFELQATLSSAQLDLAWPSPVGTGSAAAAGQAMPMQSLQLRAVQAELSGSLAQARLALAAQMRTPGVQAPLQTGLQAHPQADLQAPLQASLQTQLSAGLVAAGQWQLQIGELRLQAQDSRRPGPWTLQLSAPLGMTVRSTARAHGLAVETSAGQARLTGPLPGAVALRWQPLHWSMAADSALRLQTRGTLQGLPLAWVDALGPGQTAAATGPSVLARMGLDSDMLLDGQWSVDSGDTLRARASLRRASGDLRIQWGDALDAIGTPAKTATASTATNGSAAGVRQAEISIEANGDRLRADLLWDSERAGAIDASLSTRFTPARPGAASGFGWAADAPLAGSLRARLPDIGLWSILAPPGWRVRGTLDASATLSGTRNAPRWVGTLGADELALRSVLDGVDLQGGRLRATLRGNRLDITELRLQGGRGSSARIAGMSGNRTAAPQDGGTLTGTGRISWGDSQAATDGLSGIAMSLQAEAKGLQVQVRADRQISVSGRLQALLQQGQISLRGQLRTDRATIILPDESAPRLGADVVLRSAAKGRQDQASAATRAGQPAARAQTAKPPEIAISLDLGRDFALQGQGITTRLTGALNIHSSTEPGAAPRVTGELRTEQGRYRAWGQVLDVEVGLIRFNGPYDNPSLDILALRPNISVRAGVQITGSAQAPRVKLYADPELPDAETLSWVLLGRDPSAGGAEAAMLQQAALALLGRKGNGSTVADAASRLGLDEIGFRGPAAGEDASAAALTFGKRLSRDLYVTYEHSLSGTLGTLYIFYDLSRRLTLRGQTGAKSALDIIYTIRYD</sequence>
<dbReference type="GeneID" id="76460924"/>
<feature type="region of interest" description="Disordered" evidence="5">
    <location>
        <begin position="1079"/>
        <end position="1099"/>
    </location>
</feature>
<dbReference type="HOGENOM" id="CLU_002338_3_0_4"/>
<dbReference type="PANTHER" id="PTHR36985:SF1">
    <property type="entry name" value="TRANSLOCATION AND ASSEMBLY MODULE SUBUNIT TAMB"/>
    <property type="match status" value="1"/>
</dbReference>
<feature type="region of interest" description="Disordered" evidence="5">
    <location>
        <begin position="290"/>
        <end position="316"/>
    </location>
</feature>
<evidence type="ECO:0000256" key="3">
    <source>
        <dbReference type="ARBA" id="ARBA00022989"/>
    </source>
</evidence>
<dbReference type="InterPro" id="IPR007452">
    <property type="entry name" value="TamB_C"/>
</dbReference>
<evidence type="ECO:0000256" key="4">
    <source>
        <dbReference type="ARBA" id="ARBA00023136"/>
    </source>
</evidence>
<keyword evidence="3" id="KW-1133">Transmembrane helix</keyword>
<name>A1WKF0_VEREI</name>
<dbReference type="RefSeq" id="WP_011810110.1">
    <property type="nucleotide sequence ID" value="NC_008786.1"/>
</dbReference>
<feature type="region of interest" description="Disordered" evidence="5">
    <location>
        <begin position="1"/>
        <end position="20"/>
    </location>
</feature>
<evidence type="ECO:0000313" key="8">
    <source>
        <dbReference type="Proteomes" id="UP000000374"/>
    </source>
</evidence>
<dbReference type="KEGG" id="vei:Veis_2361"/>
<keyword evidence="4" id="KW-0472">Membrane</keyword>
<keyword evidence="2" id="KW-0812">Transmembrane</keyword>